<dbReference type="EMBL" id="CM002803">
    <property type="protein sequence ID" value="KEI66916.1"/>
    <property type="molecule type" value="Genomic_DNA"/>
</dbReference>
<evidence type="ECO:0000313" key="2">
    <source>
        <dbReference type="Proteomes" id="UP000027395"/>
    </source>
</evidence>
<dbReference type="RefSeq" id="WP_026796346.1">
    <property type="nucleotide sequence ID" value="NZ_CM002803.1"/>
</dbReference>
<dbReference type="STRING" id="388467.A19Y_1940"/>
<gene>
    <name evidence="1" type="ORF">A19Y_1940</name>
</gene>
<dbReference type="HOGENOM" id="CLU_203775_0_1_3"/>
<keyword evidence="2" id="KW-1185">Reference proteome</keyword>
<name>A0A073CFM4_PLAA1</name>
<evidence type="ECO:0000313" key="1">
    <source>
        <dbReference type="EMBL" id="KEI66916.1"/>
    </source>
</evidence>
<reference evidence="1 2" key="1">
    <citation type="journal article" date="2014" name="Appl. Environ. Microbiol.">
        <title>Elucidation of insertion elements encoded on plasmids and in vitro construction of shuttle vectors from the toxic cyanobacterium Planktothrix.</title>
        <authorList>
            <person name="Christiansen G."/>
            <person name="Goesmann A."/>
            <person name="Kurmayer R."/>
        </authorList>
    </citation>
    <scope>NUCLEOTIDE SEQUENCE [LARGE SCALE GENOMIC DNA]</scope>
    <source>
        <strain evidence="1 2">NIVA-CYA 126/8</strain>
    </source>
</reference>
<dbReference type="GeneID" id="77289543"/>
<accession>A0A073CFM4</accession>
<protein>
    <submittedName>
        <fullName evidence="1">Uncharacterized protein</fullName>
    </submittedName>
</protein>
<proteinExistence type="predicted"/>
<sequence>MTKKHQPDLQKVKQTSVKIQEVCQRADAGISILDNLISQLEIQMNASALYRYRSKKTKN</sequence>
<dbReference type="eggNOG" id="ENOG5030QIB">
    <property type="taxonomic scope" value="Bacteria"/>
</dbReference>
<dbReference type="AlphaFoldDB" id="A0A073CFM4"/>
<dbReference type="PATRIC" id="fig|388467.6.peg.1885"/>
<dbReference type="Proteomes" id="UP000027395">
    <property type="component" value="Chromosome"/>
</dbReference>
<organism evidence="1 2">
    <name type="scientific">Planktothrix agardhii (strain NIVA-CYA 126/8)</name>
    <dbReference type="NCBI Taxonomy" id="388467"/>
    <lineage>
        <taxon>Bacteria</taxon>
        <taxon>Bacillati</taxon>
        <taxon>Cyanobacteriota</taxon>
        <taxon>Cyanophyceae</taxon>
        <taxon>Oscillatoriophycideae</taxon>
        <taxon>Oscillatoriales</taxon>
        <taxon>Microcoleaceae</taxon>
        <taxon>Planktothrix</taxon>
    </lineage>
</organism>